<name>A0A397IWD7_9GLOM</name>
<comment type="caution">
    <text evidence="2">The sequence shown here is derived from an EMBL/GenBank/DDBJ whole genome shotgun (WGS) entry which is preliminary data.</text>
</comment>
<reference evidence="2 3" key="1">
    <citation type="submission" date="2018-08" db="EMBL/GenBank/DDBJ databases">
        <title>Genome and evolution of the arbuscular mycorrhizal fungus Diversispora epigaea (formerly Glomus versiforme) and its bacterial endosymbionts.</title>
        <authorList>
            <person name="Sun X."/>
            <person name="Fei Z."/>
            <person name="Harrison M."/>
        </authorList>
    </citation>
    <scope>NUCLEOTIDE SEQUENCE [LARGE SCALE GENOMIC DNA]</scope>
    <source>
        <strain evidence="2 3">IT104</strain>
    </source>
</reference>
<protein>
    <submittedName>
        <fullName evidence="2">Uncharacterized protein</fullName>
    </submittedName>
</protein>
<evidence type="ECO:0000313" key="2">
    <source>
        <dbReference type="EMBL" id="RHZ80329.1"/>
    </source>
</evidence>
<accession>A0A397IWD7</accession>
<evidence type="ECO:0000313" key="3">
    <source>
        <dbReference type="Proteomes" id="UP000266861"/>
    </source>
</evidence>
<dbReference type="EMBL" id="PQFF01000128">
    <property type="protein sequence ID" value="RHZ80329.1"/>
    <property type="molecule type" value="Genomic_DNA"/>
</dbReference>
<proteinExistence type="predicted"/>
<sequence>MSKRERRPRTQGRSKKIQVGSRKESARTTHSITTPLLMKFSNFMEIVEEDFTQKKTPKTPRKRLESEKTKIDETQSVLIEEVDNKPSPPIKHTGNG</sequence>
<feature type="region of interest" description="Disordered" evidence="1">
    <location>
        <begin position="1"/>
        <end position="32"/>
    </location>
</feature>
<keyword evidence="3" id="KW-1185">Reference proteome</keyword>
<feature type="compositionally biased region" description="Basic residues" evidence="1">
    <location>
        <begin position="1"/>
        <end position="16"/>
    </location>
</feature>
<feature type="compositionally biased region" description="Basic and acidic residues" evidence="1">
    <location>
        <begin position="62"/>
        <end position="73"/>
    </location>
</feature>
<dbReference type="AlphaFoldDB" id="A0A397IWD7"/>
<dbReference type="Proteomes" id="UP000266861">
    <property type="component" value="Unassembled WGS sequence"/>
</dbReference>
<organism evidence="2 3">
    <name type="scientific">Diversispora epigaea</name>
    <dbReference type="NCBI Taxonomy" id="1348612"/>
    <lineage>
        <taxon>Eukaryota</taxon>
        <taxon>Fungi</taxon>
        <taxon>Fungi incertae sedis</taxon>
        <taxon>Mucoromycota</taxon>
        <taxon>Glomeromycotina</taxon>
        <taxon>Glomeromycetes</taxon>
        <taxon>Diversisporales</taxon>
        <taxon>Diversisporaceae</taxon>
        <taxon>Diversispora</taxon>
    </lineage>
</organism>
<gene>
    <name evidence="2" type="ORF">Glove_137g120</name>
</gene>
<evidence type="ECO:0000256" key="1">
    <source>
        <dbReference type="SAM" id="MobiDB-lite"/>
    </source>
</evidence>
<feature type="region of interest" description="Disordered" evidence="1">
    <location>
        <begin position="51"/>
        <end position="96"/>
    </location>
</feature>